<dbReference type="EMBL" id="JPIT01000007">
    <property type="protein sequence ID" value="KIO47122.1"/>
    <property type="molecule type" value="Genomic_DNA"/>
</dbReference>
<keyword evidence="1" id="KW-0732">Signal</keyword>
<evidence type="ECO:0008006" key="6">
    <source>
        <dbReference type="Google" id="ProtNLM"/>
    </source>
</evidence>
<protein>
    <recommendedName>
        <fullName evidence="6">Carboxypeptidase-like regulatory domain-containing protein</fullName>
    </recommendedName>
</protein>
<evidence type="ECO:0000256" key="1">
    <source>
        <dbReference type="SAM" id="SignalP"/>
    </source>
</evidence>
<feature type="chain" id="PRO_5043118850" description="Carboxypeptidase-like regulatory domain-containing protein" evidence="1">
    <location>
        <begin position="26"/>
        <end position="477"/>
    </location>
</feature>
<dbReference type="RefSeq" id="WP_041501971.1">
    <property type="nucleotide sequence ID" value="NZ_JPIT01000007.1"/>
</dbReference>
<proteinExistence type="predicted"/>
<dbReference type="OrthoDB" id="1099903at2"/>
<name>A0A0C3NDM9_9PORP</name>
<reference evidence="2 5" key="1">
    <citation type="submission" date="2014-07" db="EMBL/GenBank/DDBJ databases">
        <title>Porphyromonadaceae bacterium OUH 308042 = ATCC BAA-2681 = DSM 28342 draft genome.</title>
        <authorList>
            <person name="Sydenham T.V."/>
            <person name="Hasman H."/>
            <person name="Justensen U.S."/>
        </authorList>
    </citation>
    <scope>NUCLEOTIDE SEQUENCE [LARGE SCALE GENOMIC DNA]</scope>
    <source>
        <strain evidence="2 5">OUH 308042</strain>
    </source>
</reference>
<evidence type="ECO:0000313" key="2">
    <source>
        <dbReference type="EMBL" id="KIO44212.1"/>
    </source>
</evidence>
<organism evidence="2 5">
    <name type="scientific">Sanguibacteroides justesenii</name>
    <dbReference type="NCBI Taxonomy" id="1547597"/>
    <lineage>
        <taxon>Bacteria</taxon>
        <taxon>Pseudomonadati</taxon>
        <taxon>Bacteroidota</taxon>
        <taxon>Bacteroidia</taxon>
        <taxon>Bacteroidales</taxon>
        <taxon>Porphyromonadaceae</taxon>
        <taxon>Sanguibacteroides</taxon>
    </lineage>
</organism>
<reference evidence="3 4" key="2">
    <citation type="submission" date="2014-07" db="EMBL/GenBank/DDBJ databases">
        <title>Porphyromonadaceae bacterium OUH 334697 = ATCC BAA-2682 = DSM 28341 draft genome.</title>
        <authorList>
            <person name="Sydenham T.V."/>
            <person name="Hasman H."/>
            <person name="Justesen U.S."/>
        </authorList>
    </citation>
    <scope>NUCLEOTIDE SEQUENCE [LARGE SCALE GENOMIC DNA]</scope>
    <source>
        <strain evidence="3 4">OUH 334697</strain>
    </source>
</reference>
<evidence type="ECO:0000313" key="4">
    <source>
        <dbReference type="Proteomes" id="UP000031937"/>
    </source>
</evidence>
<sequence length="477" mass="55706">MRLKINVLRSLLWFVFECCVCVLHAESLPDSLRVQVTNTSSEPLFGVYVVNPNRHYLVTTTDEKGYCCFSTGDISLQDSIQFSYLGYKDSIVAVRDLVSMERLALSMKMEFLQEVNVVGIKSADLLEKVMKELQPVSARNNMNFYGKAQYAKITTCFTKAVEYRREFGFFLTSGHVKQKEKWDLDYKFEFIPVYSARSFNLLPDRSDTLRTPYIESSYNAESKKIFSALRAVFLWGPLFSKLKYYDIQPIESDSNCYKFVFSTREKYYPQDIKIFCKGVLYIDRDDFRLRRIEIDYLDYHFYRLANLTRTYAPFSTKMQIELAYNEEGDVYVHSCRQETVWKHKSDQTGFGSIEMPSRRNPEENRLVETEAFQCMAYQRIPAYAQMQFLREKAVLVASYPFGIYDTKAFEGLPDLLDSGQAIADLSEYKEIEAQFLHHGNKPYYPRSYLTTLRLNGITPTVPFVVKTKNGLLRLFFK</sequence>
<dbReference type="EMBL" id="JPIU01000040">
    <property type="protein sequence ID" value="KIO44212.1"/>
    <property type="molecule type" value="Genomic_DNA"/>
</dbReference>
<evidence type="ECO:0000313" key="5">
    <source>
        <dbReference type="Proteomes" id="UP000031980"/>
    </source>
</evidence>
<dbReference type="Proteomes" id="UP000031937">
    <property type="component" value="Unassembled WGS sequence"/>
</dbReference>
<gene>
    <name evidence="2" type="ORF">BA92_12660</name>
    <name evidence="3" type="ORF">IE90_00515</name>
</gene>
<comment type="caution">
    <text evidence="2">The sequence shown here is derived from an EMBL/GenBank/DDBJ whole genome shotgun (WGS) entry which is preliminary data.</text>
</comment>
<dbReference type="Proteomes" id="UP000031980">
    <property type="component" value="Unassembled WGS sequence"/>
</dbReference>
<keyword evidence="5" id="KW-1185">Reference proteome</keyword>
<dbReference type="AlphaFoldDB" id="A0A0C3NDM9"/>
<feature type="signal peptide" evidence="1">
    <location>
        <begin position="1"/>
        <end position="25"/>
    </location>
</feature>
<evidence type="ECO:0000313" key="3">
    <source>
        <dbReference type="EMBL" id="KIO47122.1"/>
    </source>
</evidence>
<accession>A0A0C3NDM9</accession>